<feature type="region of interest" description="Disordered" evidence="1">
    <location>
        <begin position="361"/>
        <end position="413"/>
    </location>
</feature>
<feature type="region of interest" description="Disordered" evidence="1">
    <location>
        <begin position="1"/>
        <end position="42"/>
    </location>
</feature>
<dbReference type="GeneID" id="94169926"/>
<feature type="compositionally biased region" description="Low complexity" evidence="1">
    <location>
        <begin position="198"/>
        <end position="216"/>
    </location>
</feature>
<feature type="region of interest" description="Disordered" evidence="1">
    <location>
        <begin position="293"/>
        <end position="349"/>
    </location>
</feature>
<reference evidence="2 3" key="1">
    <citation type="submission" date="2021-02" db="EMBL/GenBank/DDBJ databases">
        <title>Leishmania (Mundinia) enrietti genome sequencing and assembly.</title>
        <authorList>
            <person name="Almutairi H."/>
            <person name="Gatherer D."/>
        </authorList>
    </citation>
    <scope>NUCLEOTIDE SEQUENCE [LARGE SCALE GENOMIC DNA]</scope>
    <source>
        <strain evidence="2">CUR178</strain>
    </source>
</reference>
<evidence type="ECO:0000313" key="3">
    <source>
        <dbReference type="Proteomes" id="UP000674179"/>
    </source>
</evidence>
<dbReference type="KEGG" id="lenr:94169926"/>
<feature type="compositionally biased region" description="Low complexity" evidence="1">
    <location>
        <begin position="386"/>
        <end position="396"/>
    </location>
</feature>
<comment type="caution">
    <text evidence="2">The sequence shown here is derived from an EMBL/GenBank/DDBJ whole genome shotgun (WGS) entry which is preliminary data.</text>
</comment>
<dbReference type="RefSeq" id="XP_067690519.1">
    <property type="nucleotide sequence ID" value="XM_067834416.1"/>
</dbReference>
<proteinExistence type="predicted"/>
<protein>
    <submittedName>
        <fullName evidence="2">Uncharacterized protein</fullName>
    </submittedName>
</protein>
<accession>A0A836KFE9</accession>
<dbReference type="AlphaFoldDB" id="A0A836KFE9"/>
<feature type="region of interest" description="Disordered" evidence="1">
    <location>
        <begin position="128"/>
        <end position="223"/>
    </location>
</feature>
<feature type="compositionally biased region" description="Low complexity" evidence="1">
    <location>
        <begin position="129"/>
        <end position="143"/>
    </location>
</feature>
<dbReference type="OrthoDB" id="268045at2759"/>
<feature type="compositionally biased region" description="Polar residues" evidence="1">
    <location>
        <begin position="326"/>
        <end position="341"/>
    </location>
</feature>
<gene>
    <name evidence="2" type="ORF">CUR178_02661</name>
</gene>
<evidence type="ECO:0000256" key="1">
    <source>
        <dbReference type="SAM" id="MobiDB-lite"/>
    </source>
</evidence>
<dbReference type="Proteomes" id="UP000674179">
    <property type="component" value="Chromosome 31"/>
</dbReference>
<dbReference type="EMBL" id="JAFHKP010000031">
    <property type="protein sequence ID" value="KAG5471996.1"/>
    <property type="molecule type" value="Genomic_DNA"/>
</dbReference>
<evidence type="ECO:0000313" key="2">
    <source>
        <dbReference type="EMBL" id="KAG5471996.1"/>
    </source>
</evidence>
<keyword evidence="3" id="KW-1185">Reference proteome</keyword>
<feature type="compositionally biased region" description="Acidic residues" evidence="1">
    <location>
        <begin position="403"/>
        <end position="413"/>
    </location>
</feature>
<name>A0A836KFE9_LEIEN</name>
<sequence length="413" mass="42410">MSEVAHLNEMNAEGVPLAEPPAPQQERANTQVGEVPPSTEDGITIAETPQKLPAGEDGCVALAAEPALKVPPQRAIRPAVAASHMRISSRPPAGDTHFSNAAKTAAVASAISGRSHAVPYEGTAVCLPSRGRASQSRARAGASDTTGRAKATIPLAAEEADRAKAQPPHETTAAGRAATRARIRPPETHLAPGRSQKAPTANAAEAAANGSDAGPAKKASRRRLVKAKTAKTEGKRLKHPEAEAHVAIKATKSRRPVKVSKNAENSSDKPDGVEPAVRLPKTVKRKTAACRPAAAEKDGEAAVAKKGSLKRAPAKKLSKVAATADVESSTDAATTNVTNGESAEHAAAAKVEKQNHLNAVAETSDTEEEKSSVKQAGAKVEEENGAPAAEGDASAAVKHADPETMDAVEDSGE</sequence>
<organism evidence="2 3">
    <name type="scientific">Leishmania enriettii</name>
    <dbReference type="NCBI Taxonomy" id="5663"/>
    <lineage>
        <taxon>Eukaryota</taxon>
        <taxon>Discoba</taxon>
        <taxon>Euglenozoa</taxon>
        <taxon>Kinetoplastea</taxon>
        <taxon>Metakinetoplastina</taxon>
        <taxon>Trypanosomatida</taxon>
        <taxon>Trypanosomatidae</taxon>
        <taxon>Leishmaniinae</taxon>
        <taxon>Leishmania</taxon>
    </lineage>
</organism>
<feature type="region of interest" description="Disordered" evidence="1">
    <location>
        <begin position="252"/>
        <end position="275"/>
    </location>
</feature>
<feature type="compositionally biased region" description="Low complexity" evidence="1">
    <location>
        <begin position="171"/>
        <end position="180"/>
    </location>
</feature>
<feature type="compositionally biased region" description="Basic residues" evidence="1">
    <location>
        <begin position="307"/>
        <end position="318"/>
    </location>
</feature>